<feature type="region of interest" description="Disordered" evidence="1">
    <location>
        <begin position="1"/>
        <end position="26"/>
    </location>
</feature>
<proteinExistence type="predicted"/>
<feature type="compositionally biased region" description="Polar residues" evidence="1">
    <location>
        <begin position="15"/>
        <end position="26"/>
    </location>
</feature>
<evidence type="ECO:0000259" key="2">
    <source>
        <dbReference type="Pfam" id="PF25309"/>
    </source>
</evidence>
<accession>A0A8S5R525</accession>
<name>A0A8S5R525_9CAUD</name>
<dbReference type="Pfam" id="PF25309">
    <property type="entry name" value="ELLD"/>
    <property type="match status" value="1"/>
</dbReference>
<dbReference type="InterPro" id="IPR057370">
    <property type="entry name" value="ELLD"/>
</dbReference>
<sequence>MSIKIGQASLGETGGRNQQPGNQTGRELNISRWYNGRWLGVLRYKSRKKAERAAQTCEAAIKNRNIGYDMDNRNTAYEAARAVGWDVSKITKPVETDCSALMTLCAVAAGCASVEALYRRQGNSCTTYCMLHDWPATGDFVLLTGSKYLTTDANLLRGDVLVSEGHTVMALEDGKNAEEETEMVEKSKIIVDGKEVAVERILKNGTNYVKVRDLAAALDLEVSNKGNIAVLNHKEK</sequence>
<dbReference type="EMBL" id="BK015811">
    <property type="protein sequence ID" value="DAE26211.1"/>
    <property type="molecule type" value="Genomic_DNA"/>
</dbReference>
<reference evidence="3" key="1">
    <citation type="journal article" date="2021" name="Proc. Natl. Acad. Sci. U.S.A.">
        <title>A Catalog of Tens of Thousands of Viruses from Human Metagenomes Reveals Hidden Associations with Chronic Diseases.</title>
        <authorList>
            <person name="Tisza M.J."/>
            <person name="Buck C.B."/>
        </authorList>
    </citation>
    <scope>NUCLEOTIDE SEQUENCE</scope>
    <source>
        <strain evidence="3">CtcMb1</strain>
    </source>
</reference>
<feature type="domain" description="Endolysin-like" evidence="2">
    <location>
        <begin position="6"/>
        <end position="176"/>
    </location>
</feature>
<organism evidence="3">
    <name type="scientific">Siphoviridae sp. ctcMb1</name>
    <dbReference type="NCBI Taxonomy" id="2827276"/>
    <lineage>
        <taxon>Viruses</taxon>
        <taxon>Duplodnaviria</taxon>
        <taxon>Heunggongvirae</taxon>
        <taxon>Uroviricota</taxon>
        <taxon>Caudoviricetes</taxon>
    </lineage>
</organism>
<evidence type="ECO:0000313" key="3">
    <source>
        <dbReference type="EMBL" id="DAE26211.1"/>
    </source>
</evidence>
<evidence type="ECO:0000256" key="1">
    <source>
        <dbReference type="SAM" id="MobiDB-lite"/>
    </source>
</evidence>
<protein>
    <recommendedName>
        <fullName evidence="2">Endolysin-like domain-containing protein</fullName>
    </recommendedName>
</protein>